<reference evidence="1" key="1">
    <citation type="submission" date="2014-11" db="EMBL/GenBank/DDBJ databases">
        <authorList>
            <person name="Amaro Gonzalez C."/>
        </authorList>
    </citation>
    <scope>NUCLEOTIDE SEQUENCE</scope>
</reference>
<name>A0A0E9PU44_ANGAN</name>
<proteinExistence type="predicted"/>
<organism evidence="1">
    <name type="scientific">Anguilla anguilla</name>
    <name type="common">European freshwater eel</name>
    <name type="synonym">Muraena anguilla</name>
    <dbReference type="NCBI Taxonomy" id="7936"/>
    <lineage>
        <taxon>Eukaryota</taxon>
        <taxon>Metazoa</taxon>
        <taxon>Chordata</taxon>
        <taxon>Craniata</taxon>
        <taxon>Vertebrata</taxon>
        <taxon>Euteleostomi</taxon>
        <taxon>Actinopterygii</taxon>
        <taxon>Neopterygii</taxon>
        <taxon>Teleostei</taxon>
        <taxon>Anguilliformes</taxon>
        <taxon>Anguillidae</taxon>
        <taxon>Anguilla</taxon>
    </lineage>
</organism>
<sequence>MSTLDSSPEYNTNPTMVTRRIKSSKTIKANITISDIATWQAKHELTQELALAVLLCVTSN</sequence>
<accession>A0A0E9PU44</accession>
<reference evidence="1" key="2">
    <citation type="journal article" date="2015" name="Fish Shellfish Immunol.">
        <title>Early steps in the European eel (Anguilla anguilla)-Vibrio vulnificus interaction in the gills: Role of the RtxA13 toxin.</title>
        <authorList>
            <person name="Callol A."/>
            <person name="Pajuelo D."/>
            <person name="Ebbesson L."/>
            <person name="Teles M."/>
            <person name="MacKenzie S."/>
            <person name="Amaro C."/>
        </authorList>
    </citation>
    <scope>NUCLEOTIDE SEQUENCE</scope>
</reference>
<dbReference type="EMBL" id="GBXM01101209">
    <property type="protein sequence ID" value="JAH07368.1"/>
    <property type="molecule type" value="Transcribed_RNA"/>
</dbReference>
<protein>
    <submittedName>
        <fullName evidence="1">Uncharacterized protein</fullName>
    </submittedName>
</protein>
<evidence type="ECO:0000313" key="1">
    <source>
        <dbReference type="EMBL" id="JAH07368.1"/>
    </source>
</evidence>
<dbReference type="AlphaFoldDB" id="A0A0E9PU44"/>